<protein>
    <recommendedName>
        <fullName evidence="3">EF-hand domain-containing protein</fullName>
    </recommendedName>
</protein>
<feature type="compositionally biased region" description="Basic and acidic residues" evidence="1">
    <location>
        <begin position="127"/>
        <end position="140"/>
    </location>
</feature>
<keyword evidence="2" id="KW-0472">Membrane</keyword>
<feature type="region of interest" description="Disordered" evidence="1">
    <location>
        <begin position="95"/>
        <end position="140"/>
    </location>
</feature>
<evidence type="ECO:0000313" key="5">
    <source>
        <dbReference type="Proteomes" id="UP000003688"/>
    </source>
</evidence>
<dbReference type="Proteomes" id="UP000003688">
    <property type="component" value="Unassembled WGS sequence"/>
</dbReference>
<feature type="compositionally biased region" description="Basic and acidic residues" evidence="1">
    <location>
        <begin position="95"/>
        <end position="120"/>
    </location>
</feature>
<dbReference type="InterPro" id="IPR002048">
    <property type="entry name" value="EF_hand_dom"/>
</dbReference>
<dbReference type="SUPFAM" id="SSF47473">
    <property type="entry name" value="EF-hand"/>
    <property type="match status" value="1"/>
</dbReference>
<keyword evidence="5" id="KW-1185">Reference proteome</keyword>
<name>B9XB24_PEDPL</name>
<feature type="domain" description="EF-hand" evidence="3">
    <location>
        <begin position="80"/>
        <end position="115"/>
    </location>
</feature>
<dbReference type="InterPro" id="IPR011992">
    <property type="entry name" value="EF-hand-dom_pair"/>
</dbReference>
<evidence type="ECO:0000256" key="1">
    <source>
        <dbReference type="SAM" id="MobiDB-lite"/>
    </source>
</evidence>
<dbReference type="STRING" id="320771.Cflav_PD5344"/>
<organism evidence="4 5">
    <name type="scientific">Pedosphaera parvula (strain Ellin514)</name>
    <dbReference type="NCBI Taxonomy" id="320771"/>
    <lineage>
        <taxon>Bacteria</taxon>
        <taxon>Pseudomonadati</taxon>
        <taxon>Verrucomicrobiota</taxon>
        <taxon>Pedosphaerae</taxon>
        <taxon>Pedosphaerales</taxon>
        <taxon>Pedosphaeraceae</taxon>
        <taxon>Pedosphaera</taxon>
    </lineage>
</organism>
<dbReference type="PROSITE" id="PS50222">
    <property type="entry name" value="EF_HAND_2"/>
    <property type="match status" value="1"/>
</dbReference>
<dbReference type="GO" id="GO:0005509">
    <property type="term" value="F:calcium ion binding"/>
    <property type="evidence" value="ECO:0007669"/>
    <property type="project" value="InterPro"/>
</dbReference>
<comment type="caution">
    <text evidence="4">The sequence shown here is derived from an EMBL/GenBank/DDBJ whole genome shotgun (WGS) entry which is preliminary data.</text>
</comment>
<evidence type="ECO:0000259" key="3">
    <source>
        <dbReference type="PROSITE" id="PS50222"/>
    </source>
</evidence>
<dbReference type="Gene3D" id="1.10.238.10">
    <property type="entry name" value="EF-hand"/>
    <property type="match status" value="1"/>
</dbReference>
<sequence>MFKTHIKLEINYLHSYLSGYTIVFQDVTCVRFPASHQLQSEQIKLNHMKKFVLLALGLFCAASVAVHAEDAKPKHHMTDEQKALMKEMVAKYDTNKDGKLDKEERAKMSQEDKDKLDKAGIGKHKKDKDGEEKKTDSAAK</sequence>
<evidence type="ECO:0000313" key="4">
    <source>
        <dbReference type="EMBL" id="EEF62709.1"/>
    </source>
</evidence>
<feature type="transmembrane region" description="Helical" evidence="2">
    <location>
        <begin position="51"/>
        <end position="68"/>
    </location>
</feature>
<proteinExistence type="predicted"/>
<reference evidence="4 5" key="1">
    <citation type="journal article" date="2011" name="J. Bacteriol.">
        <title>Genome sequence of 'Pedosphaera parvula' Ellin514, an aerobic Verrucomicrobial isolate from pasture soil.</title>
        <authorList>
            <person name="Kant R."/>
            <person name="van Passel M.W."/>
            <person name="Sangwan P."/>
            <person name="Palva A."/>
            <person name="Lucas S."/>
            <person name="Copeland A."/>
            <person name="Lapidus A."/>
            <person name="Glavina Del Rio T."/>
            <person name="Dalin E."/>
            <person name="Tice H."/>
            <person name="Bruce D."/>
            <person name="Goodwin L."/>
            <person name="Pitluck S."/>
            <person name="Chertkov O."/>
            <person name="Larimer F.W."/>
            <person name="Land M.L."/>
            <person name="Hauser L."/>
            <person name="Brettin T.S."/>
            <person name="Detter J.C."/>
            <person name="Han S."/>
            <person name="de Vos W.M."/>
            <person name="Janssen P.H."/>
            <person name="Smidt H."/>
        </authorList>
    </citation>
    <scope>NUCLEOTIDE SEQUENCE [LARGE SCALE GENOMIC DNA]</scope>
    <source>
        <strain evidence="4 5">Ellin514</strain>
    </source>
</reference>
<keyword evidence="2" id="KW-1133">Transmembrane helix</keyword>
<gene>
    <name evidence="4" type="ORF">Cflav_PD5344</name>
</gene>
<keyword evidence="2" id="KW-0812">Transmembrane</keyword>
<accession>B9XB24</accession>
<dbReference type="AlphaFoldDB" id="B9XB24"/>
<evidence type="ECO:0000256" key="2">
    <source>
        <dbReference type="SAM" id="Phobius"/>
    </source>
</evidence>
<dbReference type="EMBL" id="ABOX02000003">
    <property type="protein sequence ID" value="EEF62709.1"/>
    <property type="molecule type" value="Genomic_DNA"/>
</dbReference>